<dbReference type="GO" id="GO:0008270">
    <property type="term" value="F:zinc ion binding"/>
    <property type="evidence" value="ECO:0007669"/>
    <property type="project" value="UniProtKB-KW"/>
</dbReference>
<dbReference type="Proteomes" id="UP000054324">
    <property type="component" value="Unassembled WGS sequence"/>
</dbReference>
<dbReference type="OrthoDB" id="441278at2759"/>
<evidence type="ECO:0000256" key="3">
    <source>
        <dbReference type="ARBA" id="ARBA00022833"/>
    </source>
</evidence>
<dbReference type="CTD" id="20314546"/>
<accession>A0A075A6D4</accession>
<dbReference type="RefSeq" id="XP_009162367.1">
    <property type="nucleotide sequence ID" value="XM_009164103.1"/>
</dbReference>
<dbReference type="Gene3D" id="3.30.60.90">
    <property type="match status" value="1"/>
</dbReference>
<feature type="domain" description="ZZ-type" evidence="4">
    <location>
        <begin position="154"/>
        <end position="181"/>
    </location>
</feature>
<evidence type="ECO:0000259" key="4">
    <source>
        <dbReference type="PROSITE" id="PS01357"/>
    </source>
</evidence>
<evidence type="ECO:0000256" key="2">
    <source>
        <dbReference type="ARBA" id="ARBA00022771"/>
    </source>
</evidence>
<evidence type="ECO:0000313" key="5">
    <source>
        <dbReference type="EMBL" id="KER33922.1"/>
    </source>
</evidence>
<gene>
    <name evidence="5" type="ORF">T265_00358</name>
</gene>
<dbReference type="GeneID" id="20314546"/>
<keyword evidence="3" id="KW-0862">Zinc</keyword>
<sequence length="218" mass="25836">MYESAIYGSRRVDFEWTISKMLVKFVFPSRRSLDNREVCRVHLFEKTKSYTVEYLQAKVREVTNLKKNVVFKFFFKENSDFIELATDADVSNYFKRVFGDECPRVYVVPCPKSNVKPLNSFFNYCYAHELPKITERVNDRLTSSFADPWMTTPCKLCEKEDWNEERYTCIFCPNVVLCPQCFYTGYHPDHPIIVTRDTKAFSRQFLKLARVIVATIPW</sequence>
<dbReference type="SUPFAM" id="SSF57850">
    <property type="entry name" value="RING/U-box"/>
    <property type="match status" value="1"/>
</dbReference>
<evidence type="ECO:0000313" key="6">
    <source>
        <dbReference type="Proteomes" id="UP000054324"/>
    </source>
</evidence>
<evidence type="ECO:0000256" key="1">
    <source>
        <dbReference type="ARBA" id="ARBA00022723"/>
    </source>
</evidence>
<protein>
    <recommendedName>
        <fullName evidence="4">ZZ-type domain-containing protein</fullName>
    </recommendedName>
</protein>
<keyword evidence="1" id="KW-0479">Metal-binding</keyword>
<organism evidence="5 6">
    <name type="scientific">Opisthorchis viverrini</name>
    <name type="common">Southeast Asian liver fluke</name>
    <dbReference type="NCBI Taxonomy" id="6198"/>
    <lineage>
        <taxon>Eukaryota</taxon>
        <taxon>Metazoa</taxon>
        <taxon>Spiralia</taxon>
        <taxon>Lophotrochozoa</taxon>
        <taxon>Platyhelminthes</taxon>
        <taxon>Trematoda</taxon>
        <taxon>Digenea</taxon>
        <taxon>Opisthorchiida</taxon>
        <taxon>Opisthorchiata</taxon>
        <taxon>Opisthorchiidae</taxon>
        <taxon>Opisthorchis</taxon>
    </lineage>
</organism>
<proteinExistence type="predicted"/>
<dbReference type="InterPro" id="IPR043145">
    <property type="entry name" value="Znf_ZZ_sf"/>
</dbReference>
<name>A0A075A6D4_OPIVI</name>
<dbReference type="PROSITE" id="PS01357">
    <property type="entry name" value="ZF_ZZ_1"/>
    <property type="match status" value="1"/>
</dbReference>
<dbReference type="InterPro" id="IPR000433">
    <property type="entry name" value="Znf_ZZ"/>
</dbReference>
<keyword evidence="6" id="KW-1185">Reference proteome</keyword>
<keyword evidence="2" id="KW-0863">Zinc-finger</keyword>
<reference evidence="5 6" key="1">
    <citation type="submission" date="2013-11" db="EMBL/GenBank/DDBJ databases">
        <title>Opisthorchis viverrini - life in the bile duct.</title>
        <authorList>
            <person name="Young N.D."/>
            <person name="Nagarajan N."/>
            <person name="Lin S.J."/>
            <person name="Korhonen P.K."/>
            <person name="Jex A.R."/>
            <person name="Hall R.S."/>
            <person name="Safavi-Hemami H."/>
            <person name="Kaewkong W."/>
            <person name="Bertrand D."/>
            <person name="Gao S."/>
            <person name="Seet Q."/>
            <person name="Wongkham S."/>
            <person name="Teh B.T."/>
            <person name="Wongkham C."/>
            <person name="Intapan P.M."/>
            <person name="Maleewong W."/>
            <person name="Yang X."/>
            <person name="Hu M."/>
            <person name="Wang Z."/>
            <person name="Hofmann A."/>
            <person name="Sternberg P.W."/>
            <person name="Tan P."/>
            <person name="Wang J."/>
            <person name="Gasser R.B."/>
        </authorList>
    </citation>
    <scope>NUCLEOTIDE SEQUENCE [LARGE SCALE GENOMIC DNA]</scope>
</reference>
<dbReference type="AlphaFoldDB" id="A0A075A6D4"/>
<dbReference type="EMBL" id="KL596621">
    <property type="protein sequence ID" value="KER33922.1"/>
    <property type="molecule type" value="Genomic_DNA"/>
</dbReference>
<dbReference type="KEGG" id="ovi:T265_00358"/>